<dbReference type="SUPFAM" id="SSF55083">
    <property type="entry name" value="6-hydroxymethyl-7,8-dihydropterin pyrophosphokinase, HPPK"/>
    <property type="match status" value="1"/>
</dbReference>
<dbReference type="InterPro" id="IPR035907">
    <property type="entry name" value="Hppk_sf"/>
</dbReference>
<dbReference type="GO" id="GO:0003848">
    <property type="term" value="F:2-amino-4-hydroxy-6-hydroxymethyldihydropteridine diphosphokinase activity"/>
    <property type="evidence" value="ECO:0007669"/>
    <property type="project" value="UniProtKB-EC"/>
</dbReference>
<dbReference type="PANTHER" id="PTHR43071">
    <property type="entry name" value="2-AMINO-4-HYDROXY-6-HYDROXYMETHYLDIHYDROPTERIDINE PYROPHOSPHOKINASE"/>
    <property type="match status" value="1"/>
</dbReference>
<dbReference type="GO" id="GO:0016301">
    <property type="term" value="F:kinase activity"/>
    <property type="evidence" value="ECO:0007669"/>
    <property type="project" value="UniProtKB-KW"/>
</dbReference>
<dbReference type="CDD" id="cd00483">
    <property type="entry name" value="HPPK"/>
    <property type="match status" value="1"/>
</dbReference>
<proteinExistence type="predicted"/>
<keyword evidence="6 11" id="KW-0418">Kinase</keyword>
<feature type="domain" description="7,8-dihydro-6-hydroxymethylpterin-pyrophosphokinase" evidence="10">
    <location>
        <begin position="100"/>
        <end position="111"/>
    </location>
</feature>
<evidence type="ECO:0000256" key="8">
    <source>
        <dbReference type="ARBA" id="ARBA00022909"/>
    </source>
</evidence>
<evidence type="ECO:0000256" key="2">
    <source>
        <dbReference type="ARBA" id="ARBA00005051"/>
    </source>
</evidence>
<evidence type="ECO:0000259" key="10">
    <source>
        <dbReference type="PROSITE" id="PS00794"/>
    </source>
</evidence>
<evidence type="ECO:0000256" key="6">
    <source>
        <dbReference type="ARBA" id="ARBA00022777"/>
    </source>
</evidence>
<gene>
    <name evidence="11" type="primary">folK</name>
    <name evidence="11" type="ORF">DWQ67_13470</name>
</gene>
<dbReference type="AlphaFoldDB" id="A0A496PFA6"/>
<comment type="catalytic activity">
    <reaction evidence="1">
        <text>6-hydroxymethyl-7,8-dihydropterin + ATP = (7,8-dihydropterin-6-yl)methyl diphosphate + AMP + H(+)</text>
        <dbReference type="Rhea" id="RHEA:11412"/>
        <dbReference type="ChEBI" id="CHEBI:15378"/>
        <dbReference type="ChEBI" id="CHEBI:30616"/>
        <dbReference type="ChEBI" id="CHEBI:44841"/>
        <dbReference type="ChEBI" id="CHEBI:72950"/>
        <dbReference type="ChEBI" id="CHEBI:456215"/>
        <dbReference type="EC" id="2.7.6.3"/>
    </reaction>
</comment>
<sequence>MSADLSAVPAGPVTAVLALGSNLGSSPQILTDAVAQLAAHELVQVTAESPLVVTAPVGGPPDQPEYLNQVIEVRTTLSPLGLLGLAHQVEQAHHRERIVRWGPRTLDIDIITFGSLSSDDEELTLPHPRAAERAFVLTPWSWMDPGAFIGGRSVFELADAAADRGGVRPYRAPAPSDPAAPEAHPVPEAHPAPSGITDAGAAGKAAQS</sequence>
<dbReference type="PROSITE" id="PS00794">
    <property type="entry name" value="HPPK"/>
    <property type="match status" value="1"/>
</dbReference>
<dbReference type="Proteomes" id="UP000273119">
    <property type="component" value="Unassembled WGS sequence"/>
</dbReference>
<keyword evidence="12" id="KW-1185">Reference proteome</keyword>
<comment type="pathway">
    <text evidence="2">Cofactor biosynthesis; tetrahydrofolate biosynthesis; 2-amino-4-hydroxy-6-hydroxymethyl-7,8-dihydropteridine diphosphate from 7,8-dihydroneopterin triphosphate: step 4/4.</text>
</comment>
<evidence type="ECO:0000256" key="7">
    <source>
        <dbReference type="ARBA" id="ARBA00022840"/>
    </source>
</evidence>
<evidence type="ECO:0000256" key="1">
    <source>
        <dbReference type="ARBA" id="ARBA00000198"/>
    </source>
</evidence>
<evidence type="ECO:0000313" key="12">
    <source>
        <dbReference type="Proteomes" id="UP000273119"/>
    </source>
</evidence>
<dbReference type="Gene3D" id="3.30.70.560">
    <property type="entry name" value="7,8-Dihydro-6-hydroxymethylpterin-pyrophosphokinase HPPK"/>
    <property type="match status" value="1"/>
</dbReference>
<dbReference type="GO" id="GO:0046656">
    <property type="term" value="P:folic acid biosynthetic process"/>
    <property type="evidence" value="ECO:0007669"/>
    <property type="project" value="UniProtKB-KW"/>
</dbReference>
<comment type="caution">
    <text evidence="11">The sequence shown here is derived from an EMBL/GenBank/DDBJ whole genome shotgun (WGS) entry which is preliminary data.</text>
</comment>
<name>A0A496PFA6_9MICC</name>
<evidence type="ECO:0000313" key="11">
    <source>
        <dbReference type="EMBL" id="RKW69382.1"/>
    </source>
</evidence>
<dbReference type="GO" id="GO:0005524">
    <property type="term" value="F:ATP binding"/>
    <property type="evidence" value="ECO:0007669"/>
    <property type="project" value="UniProtKB-KW"/>
</dbReference>
<evidence type="ECO:0000256" key="9">
    <source>
        <dbReference type="SAM" id="MobiDB-lite"/>
    </source>
</evidence>
<dbReference type="NCBIfam" id="TIGR01498">
    <property type="entry name" value="folK"/>
    <property type="match status" value="1"/>
</dbReference>
<feature type="region of interest" description="Disordered" evidence="9">
    <location>
        <begin position="168"/>
        <end position="208"/>
    </location>
</feature>
<dbReference type="RefSeq" id="WP_121486135.1">
    <property type="nucleotide sequence ID" value="NZ_QQXL01000011.1"/>
</dbReference>
<evidence type="ECO:0000256" key="5">
    <source>
        <dbReference type="ARBA" id="ARBA00022741"/>
    </source>
</evidence>
<dbReference type="Pfam" id="PF01288">
    <property type="entry name" value="HPPK"/>
    <property type="match status" value="1"/>
</dbReference>
<keyword evidence="7" id="KW-0067">ATP-binding</keyword>
<keyword evidence="5" id="KW-0547">Nucleotide-binding</keyword>
<keyword evidence="4 11" id="KW-0808">Transferase</keyword>
<dbReference type="EC" id="2.7.6.3" evidence="3"/>
<dbReference type="PANTHER" id="PTHR43071:SF1">
    <property type="entry name" value="2-AMINO-4-HYDROXY-6-HYDROXYMETHYLDIHYDROPTERIDINE PYROPHOSPHOKINASE"/>
    <property type="match status" value="1"/>
</dbReference>
<evidence type="ECO:0000256" key="3">
    <source>
        <dbReference type="ARBA" id="ARBA00013253"/>
    </source>
</evidence>
<accession>A0A496PFA6</accession>
<evidence type="ECO:0000256" key="4">
    <source>
        <dbReference type="ARBA" id="ARBA00022679"/>
    </source>
</evidence>
<reference evidence="11 12" key="1">
    <citation type="submission" date="2018-07" db="EMBL/GenBank/DDBJ databases">
        <title>Arthrobacter sp. nov., isolated from raw cow's milk with high bacterial count.</title>
        <authorList>
            <person name="Hahne J."/>
            <person name="Isele D."/>
            <person name="Lipski A."/>
        </authorList>
    </citation>
    <scope>NUCLEOTIDE SEQUENCE [LARGE SCALE GENOMIC DNA]</scope>
    <source>
        <strain evidence="11 12">JZ R-183</strain>
    </source>
</reference>
<keyword evidence="8" id="KW-0289">Folate biosynthesis</keyword>
<dbReference type="UniPathway" id="UPA00077">
    <property type="reaction ID" value="UER00155"/>
</dbReference>
<organism evidence="11 12">
    <name type="scientific">Galactobacter caseinivorans</name>
    <dbReference type="NCBI Taxonomy" id="2676123"/>
    <lineage>
        <taxon>Bacteria</taxon>
        <taxon>Bacillati</taxon>
        <taxon>Actinomycetota</taxon>
        <taxon>Actinomycetes</taxon>
        <taxon>Micrococcales</taxon>
        <taxon>Micrococcaceae</taxon>
        <taxon>Galactobacter</taxon>
    </lineage>
</organism>
<dbReference type="InterPro" id="IPR000550">
    <property type="entry name" value="Hppk"/>
</dbReference>
<protein>
    <recommendedName>
        <fullName evidence="3">2-amino-4-hydroxy-6-hydroxymethyldihydropteridine diphosphokinase</fullName>
        <ecNumber evidence="3">2.7.6.3</ecNumber>
    </recommendedName>
</protein>
<dbReference type="GO" id="GO:0046654">
    <property type="term" value="P:tetrahydrofolate biosynthetic process"/>
    <property type="evidence" value="ECO:0007669"/>
    <property type="project" value="UniProtKB-UniPathway"/>
</dbReference>
<feature type="compositionally biased region" description="Low complexity" evidence="9">
    <location>
        <begin position="173"/>
        <end position="183"/>
    </location>
</feature>
<dbReference type="EMBL" id="QQXL01000011">
    <property type="protein sequence ID" value="RKW69382.1"/>
    <property type="molecule type" value="Genomic_DNA"/>
</dbReference>